<feature type="compositionally biased region" description="Low complexity" evidence="1">
    <location>
        <begin position="1"/>
        <end position="36"/>
    </location>
</feature>
<feature type="compositionally biased region" description="Acidic residues" evidence="1">
    <location>
        <begin position="64"/>
        <end position="73"/>
    </location>
</feature>
<reference evidence="2 3" key="1">
    <citation type="submission" date="2016-08" db="EMBL/GenBank/DDBJ databases">
        <title>Whole genome shotgun sequence of Pichia membranifaciens KS47-1.</title>
        <authorList>
            <person name="Konishi M."/>
            <person name="Ishida M."/>
            <person name="Arakawa T."/>
            <person name="Kato Y."/>
            <person name="Horiuchi J."/>
        </authorList>
    </citation>
    <scope>NUCLEOTIDE SEQUENCE [LARGE SCALE GENOMIC DNA]</scope>
    <source>
        <strain evidence="2 3">KS47-1</strain>
    </source>
</reference>
<dbReference type="AlphaFoldDB" id="A0A1Q2YIF0"/>
<gene>
    <name evidence="2" type="ORF">PMKS-002623</name>
</gene>
<evidence type="ECO:0000313" key="2">
    <source>
        <dbReference type="EMBL" id="GAV29143.1"/>
    </source>
</evidence>
<comment type="caution">
    <text evidence="2">The sequence shown here is derived from an EMBL/GenBank/DDBJ whole genome shotgun (WGS) entry which is preliminary data.</text>
</comment>
<feature type="compositionally biased region" description="Polar residues" evidence="1">
    <location>
        <begin position="37"/>
        <end position="55"/>
    </location>
</feature>
<feature type="region of interest" description="Disordered" evidence="1">
    <location>
        <begin position="1"/>
        <end position="93"/>
    </location>
</feature>
<name>A0A1Q2YIF0_9ASCO</name>
<proteinExistence type="predicted"/>
<organism evidence="2 3">
    <name type="scientific">Pichia membranifaciens</name>
    <dbReference type="NCBI Taxonomy" id="4926"/>
    <lineage>
        <taxon>Eukaryota</taxon>
        <taxon>Fungi</taxon>
        <taxon>Dikarya</taxon>
        <taxon>Ascomycota</taxon>
        <taxon>Saccharomycotina</taxon>
        <taxon>Pichiomycetes</taxon>
        <taxon>Pichiales</taxon>
        <taxon>Pichiaceae</taxon>
        <taxon>Pichia</taxon>
    </lineage>
</organism>
<keyword evidence="3" id="KW-1185">Reference proteome</keyword>
<sequence length="138" mass="15109">MRLSNSTSTSNNININSVPSNPNSSFNHSLNHSSGSPSQLLFTSPTSSANTQNYSAIVDSAIMDSEDENDDGNDPNNLCRESEDVDFVPSSLNDLLTPQELKRRHSRSSFGSQHPLIAMSSVKDPYSLIEEDTPFIMD</sequence>
<dbReference type="Proteomes" id="UP000186136">
    <property type="component" value="Unassembled WGS sequence"/>
</dbReference>
<dbReference type="EMBL" id="BDGI01000102">
    <property type="protein sequence ID" value="GAV29143.1"/>
    <property type="molecule type" value="Genomic_DNA"/>
</dbReference>
<evidence type="ECO:0000313" key="3">
    <source>
        <dbReference type="Proteomes" id="UP000186136"/>
    </source>
</evidence>
<accession>A0A1Q2YIF0</accession>
<dbReference type="OrthoDB" id="411372at2759"/>
<protein>
    <submittedName>
        <fullName evidence="2">Uncharacterized protein</fullName>
    </submittedName>
</protein>
<evidence type="ECO:0000256" key="1">
    <source>
        <dbReference type="SAM" id="MobiDB-lite"/>
    </source>
</evidence>